<dbReference type="GeneID" id="93293114"/>
<organism evidence="7 8">
    <name type="scientific">Fluoribacter dumoffii</name>
    <dbReference type="NCBI Taxonomy" id="463"/>
    <lineage>
        <taxon>Bacteria</taxon>
        <taxon>Pseudomonadati</taxon>
        <taxon>Pseudomonadota</taxon>
        <taxon>Gammaproteobacteria</taxon>
        <taxon>Legionellales</taxon>
        <taxon>Legionellaceae</taxon>
        <taxon>Fluoribacter</taxon>
    </lineage>
</organism>
<dbReference type="InterPro" id="IPR009056">
    <property type="entry name" value="Cyt_c-like_dom"/>
</dbReference>
<evidence type="ECO:0000256" key="4">
    <source>
        <dbReference type="PROSITE-ProRule" id="PRU00433"/>
    </source>
</evidence>
<name>A0A377GC90_9GAMM</name>
<reference evidence="7 8" key="1">
    <citation type="submission" date="2018-06" db="EMBL/GenBank/DDBJ databases">
        <authorList>
            <consortium name="Pathogen Informatics"/>
            <person name="Doyle S."/>
        </authorList>
    </citation>
    <scope>NUCLEOTIDE SEQUENCE [LARGE SCALE GENOMIC DNA]</scope>
    <source>
        <strain evidence="7 8">NCTC11370</strain>
    </source>
</reference>
<dbReference type="AlphaFoldDB" id="A0A377GC90"/>
<dbReference type="PROSITE" id="PS51007">
    <property type="entry name" value="CYTC"/>
    <property type="match status" value="1"/>
</dbReference>
<keyword evidence="3 4" id="KW-0408">Iron</keyword>
<dbReference type="GO" id="GO:0020037">
    <property type="term" value="F:heme binding"/>
    <property type="evidence" value="ECO:0007669"/>
    <property type="project" value="InterPro"/>
</dbReference>
<dbReference type="InterPro" id="IPR036909">
    <property type="entry name" value="Cyt_c-like_dom_sf"/>
</dbReference>
<evidence type="ECO:0000256" key="3">
    <source>
        <dbReference type="ARBA" id="ARBA00023004"/>
    </source>
</evidence>
<dbReference type="Pfam" id="PF13442">
    <property type="entry name" value="Cytochrome_CBB3"/>
    <property type="match status" value="1"/>
</dbReference>
<protein>
    <submittedName>
        <fullName evidence="7">Cytochrome c5</fullName>
    </submittedName>
</protein>
<keyword evidence="8" id="KW-1185">Reference proteome</keyword>
<dbReference type="OrthoDB" id="5641947at2"/>
<feature type="chain" id="PRO_5016820397" evidence="5">
    <location>
        <begin position="19"/>
        <end position="132"/>
    </location>
</feature>
<feature type="signal peptide" evidence="5">
    <location>
        <begin position="1"/>
        <end position="18"/>
    </location>
</feature>
<keyword evidence="1 4" id="KW-0349">Heme</keyword>
<dbReference type="RefSeq" id="WP_010654369.1">
    <property type="nucleotide sequence ID" value="NZ_JAPHOS010000001.1"/>
</dbReference>
<gene>
    <name evidence="7" type="ORF">NCTC11370_02345</name>
</gene>
<evidence type="ECO:0000259" key="6">
    <source>
        <dbReference type="PROSITE" id="PS51007"/>
    </source>
</evidence>
<evidence type="ECO:0000313" key="7">
    <source>
        <dbReference type="EMBL" id="STO22259.1"/>
    </source>
</evidence>
<dbReference type="STRING" id="1094715.GCA_000236165_02189"/>
<dbReference type="GO" id="GO:0009055">
    <property type="term" value="F:electron transfer activity"/>
    <property type="evidence" value="ECO:0007669"/>
    <property type="project" value="InterPro"/>
</dbReference>
<dbReference type="SUPFAM" id="SSF46626">
    <property type="entry name" value="Cytochrome c"/>
    <property type="match status" value="1"/>
</dbReference>
<evidence type="ECO:0000256" key="2">
    <source>
        <dbReference type="ARBA" id="ARBA00022723"/>
    </source>
</evidence>
<evidence type="ECO:0000313" key="8">
    <source>
        <dbReference type="Proteomes" id="UP000254554"/>
    </source>
</evidence>
<evidence type="ECO:0000256" key="5">
    <source>
        <dbReference type="SAM" id="SignalP"/>
    </source>
</evidence>
<keyword evidence="5" id="KW-0732">Signal</keyword>
<dbReference type="EMBL" id="UGGT01000001">
    <property type="protein sequence ID" value="STO22259.1"/>
    <property type="molecule type" value="Genomic_DNA"/>
</dbReference>
<dbReference type="GO" id="GO:0046872">
    <property type="term" value="F:metal ion binding"/>
    <property type="evidence" value="ECO:0007669"/>
    <property type="project" value="UniProtKB-KW"/>
</dbReference>
<accession>A0A377GC90</accession>
<dbReference type="Gene3D" id="1.10.760.10">
    <property type="entry name" value="Cytochrome c-like domain"/>
    <property type="match status" value="1"/>
</dbReference>
<proteinExistence type="predicted"/>
<keyword evidence="2 4" id="KW-0479">Metal-binding</keyword>
<evidence type="ECO:0000256" key="1">
    <source>
        <dbReference type="ARBA" id="ARBA00022617"/>
    </source>
</evidence>
<sequence length="132" mass="14616">MRNLLIFIFCTIHTAVFANDLGKDTYQTSCKSCHAPQLAIGMKAPAAFDKKAWDARFKNAEMEAQKNPADYKTAMDYLLYSIKLGKGLMPHGGLCKEANVPQKNCSDEAFVEAINYMAQEKKSGSTDNKAPE</sequence>
<feature type="domain" description="Cytochrome c" evidence="6">
    <location>
        <begin position="17"/>
        <end position="121"/>
    </location>
</feature>
<dbReference type="Proteomes" id="UP000254554">
    <property type="component" value="Unassembled WGS sequence"/>
</dbReference>